<proteinExistence type="predicted"/>
<keyword evidence="1" id="KW-1133">Transmembrane helix</keyword>
<dbReference type="EMBL" id="JARJCN010000034">
    <property type="protein sequence ID" value="KAJ7085436.1"/>
    <property type="molecule type" value="Genomic_DNA"/>
</dbReference>
<comment type="caution">
    <text evidence="2">The sequence shown here is derived from an EMBL/GenBank/DDBJ whole genome shotgun (WGS) entry which is preliminary data.</text>
</comment>
<keyword evidence="1" id="KW-0472">Membrane</keyword>
<evidence type="ECO:0000256" key="1">
    <source>
        <dbReference type="SAM" id="Phobius"/>
    </source>
</evidence>
<evidence type="ECO:0000313" key="3">
    <source>
        <dbReference type="Proteomes" id="UP001222325"/>
    </source>
</evidence>
<dbReference type="AlphaFoldDB" id="A0AAD6U1W0"/>
<reference evidence="2" key="1">
    <citation type="submission" date="2023-03" db="EMBL/GenBank/DDBJ databases">
        <title>Massive genome expansion in bonnet fungi (Mycena s.s.) driven by repeated elements and novel gene families across ecological guilds.</title>
        <authorList>
            <consortium name="Lawrence Berkeley National Laboratory"/>
            <person name="Harder C.B."/>
            <person name="Miyauchi S."/>
            <person name="Viragh M."/>
            <person name="Kuo A."/>
            <person name="Thoen E."/>
            <person name="Andreopoulos B."/>
            <person name="Lu D."/>
            <person name="Skrede I."/>
            <person name="Drula E."/>
            <person name="Henrissat B."/>
            <person name="Morin E."/>
            <person name="Kohler A."/>
            <person name="Barry K."/>
            <person name="LaButti K."/>
            <person name="Morin E."/>
            <person name="Salamov A."/>
            <person name="Lipzen A."/>
            <person name="Mereny Z."/>
            <person name="Hegedus B."/>
            <person name="Baldrian P."/>
            <person name="Stursova M."/>
            <person name="Weitz H."/>
            <person name="Taylor A."/>
            <person name="Grigoriev I.V."/>
            <person name="Nagy L.G."/>
            <person name="Martin F."/>
            <person name="Kauserud H."/>
        </authorList>
    </citation>
    <scope>NUCLEOTIDE SEQUENCE</scope>
    <source>
        <strain evidence="2">CBHHK173m</strain>
    </source>
</reference>
<keyword evidence="1" id="KW-0812">Transmembrane</keyword>
<evidence type="ECO:0008006" key="4">
    <source>
        <dbReference type="Google" id="ProtNLM"/>
    </source>
</evidence>
<dbReference type="Proteomes" id="UP001222325">
    <property type="component" value="Unassembled WGS sequence"/>
</dbReference>
<evidence type="ECO:0000313" key="2">
    <source>
        <dbReference type="EMBL" id="KAJ7085436.1"/>
    </source>
</evidence>
<accession>A0AAD6U1W0</accession>
<gene>
    <name evidence="2" type="ORF">B0H15DRAFT_951042</name>
</gene>
<protein>
    <recommendedName>
        <fullName evidence="4">WW domain-containing protein</fullName>
    </recommendedName>
</protein>
<name>A0AAD6U1W0_9AGAR</name>
<feature type="transmembrane region" description="Helical" evidence="1">
    <location>
        <begin position="398"/>
        <end position="427"/>
    </location>
</feature>
<organism evidence="2 3">
    <name type="scientific">Mycena belliarum</name>
    <dbReference type="NCBI Taxonomy" id="1033014"/>
    <lineage>
        <taxon>Eukaryota</taxon>
        <taxon>Fungi</taxon>
        <taxon>Dikarya</taxon>
        <taxon>Basidiomycota</taxon>
        <taxon>Agaricomycotina</taxon>
        <taxon>Agaricomycetes</taxon>
        <taxon>Agaricomycetidae</taxon>
        <taxon>Agaricales</taxon>
        <taxon>Marasmiineae</taxon>
        <taxon>Mycenaceae</taxon>
        <taxon>Mycena</taxon>
    </lineage>
</organism>
<keyword evidence="3" id="KW-1185">Reference proteome</keyword>
<sequence length="475" mass="53340">MMQYSYRALADIPALPESWEAFTNLHGTVYYTYDDRRLLTTDDMRDFGMRDQMLDVYYEWNDLFEEIDDDGGPHDAEMFVFHAGGQAQIRYASWKRGRMYDFLPEGGIAPGEALRFWDYAWQFVAHRTSFPPYMAAQFVIRFGSGSNRNLEPNFDITTLSANESVLHPKQATCPFDAEQSERLMQVYRQLRGKQSVVPAPIVPALAYHVSRTMFRIEAARVQASRVQPLHDDTAPPSWRMVILDLVLTVVFCGTHTTYQVRLERAVPRRSFAVSDFRRLMQELVAEWGDSNLVAALLVSVNVSFLGVEGIMRLQRTSALASALLATVSLAMGLHHIWQHRARHTADPDDVHRYLFHPRLSLFAFGPRRTPGPHGAAPTARDLVPTACALALPRAALRWAVLGFALAAGRSLLVLLVPGAFVLFWAAYSFADAESVGIVARLRAAHSACRRNMGPGERGATRALRMDVLRRGVSAV</sequence>